<gene>
    <name evidence="1" type="ORF">EVAR_77266_1</name>
</gene>
<protein>
    <submittedName>
        <fullName evidence="1">Uncharacterized protein</fullName>
    </submittedName>
</protein>
<accession>A0A4C1UMN3</accession>
<name>A0A4C1UMN3_EUMVA</name>
<dbReference type="AlphaFoldDB" id="A0A4C1UMN3"/>
<dbReference type="Proteomes" id="UP000299102">
    <property type="component" value="Unassembled WGS sequence"/>
</dbReference>
<organism evidence="1 2">
    <name type="scientific">Eumeta variegata</name>
    <name type="common">Bagworm moth</name>
    <name type="synonym">Eumeta japonica</name>
    <dbReference type="NCBI Taxonomy" id="151549"/>
    <lineage>
        <taxon>Eukaryota</taxon>
        <taxon>Metazoa</taxon>
        <taxon>Ecdysozoa</taxon>
        <taxon>Arthropoda</taxon>
        <taxon>Hexapoda</taxon>
        <taxon>Insecta</taxon>
        <taxon>Pterygota</taxon>
        <taxon>Neoptera</taxon>
        <taxon>Endopterygota</taxon>
        <taxon>Lepidoptera</taxon>
        <taxon>Glossata</taxon>
        <taxon>Ditrysia</taxon>
        <taxon>Tineoidea</taxon>
        <taxon>Psychidae</taxon>
        <taxon>Oiketicinae</taxon>
        <taxon>Eumeta</taxon>
    </lineage>
</organism>
<keyword evidence="2" id="KW-1185">Reference proteome</keyword>
<evidence type="ECO:0000313" key="2">
    <source>
        <dbReference type="Proteomes" id="UP000299102"/>
    </source>
</evidence>
<dbReference type="EMBL" id="BGZK01000191">
    <property type="protein sequence ID" value="GBP27252.1"/>
    <property type="molecule type" value="Genomic_DNA"/>
</dbReference>
<sequence length="202" mass="23462">MLRTNTSRRLYSETITKAYVITFRYKATPRLDIPTHRRNPFATATRWNRRISRVRKRRASVTVNGQVEEVNRVYLIAPALSSNFHRSNGDVIQGGPFVTHYIFKIKRAPETRRPLPTMDNHITREVLNTLPAFLEKNRISGKGKGHRNSHSLDETQQRMLLPHVCISRGCEDTSSFEPAILVLPMSWLRHHLLEKPSFSNHR</sequence>
<comment type="caution">
    <text evidence="1">The sequence shown here is derived from an EMBL/GenBank/DDBJ whole genome shotgun (WGS) entry which is preliminary data.</text>
</comment>
<reference evidence="1 2" key="1">
    <citation type="journal article" date="2019" name="Commun. Biol.">
        <title>The bagworm genome reveals a unique fibroin gene that provides high tensile strength.</title>
        <authorList>
            <person name="Kono N."/>
            <person name="Nakamura H."/>
            <person name="Ohtoshi R."/>
            <person name="Tomita M."/>
            <person name="Numata K."/>
            <person name="Arakawa K."/>
        </authorList>
    </citation>
    <scope>NUCLEOTIDE SEQUENCE [LARGE SCALE GENOMIC DNA]</scope>
</reference>
<evidence type="ECO:0000313" key="1">
    <source>
        <dbReference type="EMBL" id="GBP27252.1"/>
    </source>
</evidence>
<proteinExistence type="predicted"/>